<evidence type="ECO:0000313" key="3">
    <source>
        <dbReference type="Proteomes" id="UP000037035"/>
    </source>
</evidence>
<dbReference type="STRING" id="27349.A0A0L6U9T3"/>
<evidence type="ECO:0000313" key="2">
    <source>
        <dbReference type="EMBL" id="KNZ44530.1"/>
    </source>
</evidence>
<proteinExistence type="predicted"/>
<feature type="non-terminal residue" evidence="2">
    <location>
        <position position="1"/>
    </location>
</feature>
<dbReference type="VEuPathDB" id="FungiDB:VP01_9070g1"/>
<dbReference type="Proteomes" id="UP000037035">
    <property type="component" value="Unassembled WGS sequence"/>
</dbReference>
<protein>
    <submittedName>
        <fullName evidence="2">Uncharacterized protein</fullName>
    </submittedName>
</protein>
<gene>
    <name evidence="2" type="ORF">VP01_9070g1</name>
</gene>
<dbReference type="AlphaFoldDB" id="A0A0L6U9T3"/>
<dbReference type="OrthoDB" id="2157595at2759"/>
<reference evidence="2 3" key="1">
    <citation type="submission" date="2015-08" db="EMBL/GenBank/DDBJ databases">
        <title>Next Generation Sequencing and Analysis of the Genome of Puccinia sorghi L Schw, the Causal Agent of Maize Common Rust.</title>
        <authorList>
            <person name="Rochi L."/>
            <person name="Burguener G."/>
            <person name="Darino M."/>
            <person name="Turjanski A."/>
            <person name="Kreff E."/>
            <person name="Dieguez M.J."/>
            <person name="Sacco F."/>
        </authorList>
    </citation>
    <scope>NUCLEOTIDE SEQUENCE [LARGE SCALE GENOMIC DNA]</scope>
    <source>
        <strain evidence="2 3">RO10H11247</strain>
    </source>
</reference>
<dbReference type="EMBL" id="LAVV01014683">
    <property type="protein sequence ID" value="KNZ44530.1"/>
    <property type="molecule type" value="Genomic_DNA"/>
</dbReference>
<feature type="region of interest" description="Disordered" evidence="1">
    <location>
        <begin position="1"/>
        <end position="25"/>
    </location>
</feature>
<sequence>AKQVSITTHPLNTKKKAVPSDRDGIDGGSSSIEIILDWLTTGSNYPRWRGNLEEGKTKKSLCAEMIQRMKQNGIIHRDTKVKSNFIVLFLIWFYVISDLQSSYNTSRDLIGNKGTGILESEASNGVKTVDEQVDLLCRYWDLLDPMMGSSANQRQTCR</sequence>
<accession>A0A0L6U9T3</accession>
<keyword evidence="3" id="KW-1185">Reference proteome</keyword>
<dbReference type="PANTHER" id="PTHR33324:SF2">
    <property type="entry name" value="MYB_SANT-LIKE DNA-BINDING DOMAIN-CONTAINING PROTEIN"/>
    <property type="match status" value="1"/>
</dbReference>
<feature type="compositionally biased region" description="Polar residues" evidence="1">
    <location>
        <begin position="1"/>
        <end position="11"/>
    </location>
</feature>
<name>A0A0L6U9T3_9BASI</name>
<organism evidence="2 3">
    <name type="scientific">Puccinia sorghi</name>
    <dbReference type="NCBI Taxonomy" id="27349"/>
    <lineage>
        <taxon>Eukaryota</taxon>
        <taxon>Fungi</taxon>
        <taxon>Dikarya</taxon>
        <taxon>Basidiomycota</taxon>
        <taxon>Pucciniomycotina</taxon>
        <taxon>Pucciniomycetes</taxon>
        <taxon>Pucciniales</taxon>
        <taxon>Pucciniaceae</taxon>
        <taxon>Puccinia</taxon>
    </lineage>
</organism>
<comment type="caution">
    <text evidence="2">The sequence shown here is derived from an EMBL/GenBank/DDBJ whole genome shotgun (WGS) entry which is preliminary data.</text>
</comment>
<evidence type="ECO:0000256" key="1">
    <source>
        <dbReference type="SAM" id="MobiDB-lite"/>
    </source>
</evidence>
<dbReference type="PANTHER" id="PTHR33324">
    <property type="entry name" value="EXPRESSED PROTEIN"/>
    <property type="match status" value="1"/>
</dbReference>